<comment type="subcellular location">
    <subcellularLocation>
        <location evidence="1">Cell envelope</location>
    </subcellularLocation>
</comment>
<dbReference type="EMBL" id="AGYR01000029">
    <property type="protein sequence ID" value="ENZ13790.1"/>
    <property type="molecule type" value="Genomic_DNA"/>
</dbReference>
<dbReference type="PATRIC" id="fig|999408.3.peg.2906"/>
<dbReference type="Proteomes" id="UP000013085">
    <property type="component" value="Unassembled WGS sequence"/>
</dbReference>
<comment type="caution">
    <text evidence="4">The sequence shown here is derived from an EMBL/GenBank/DDBJ whole genome shotgun (WGS) entry which is preliminary data.</text>
</comment>
<dbReference type="Pfam" id="PF13407">
    <property type="entry name" value="Peripla_BP_4"/>
    <property type="match status" value="1"/>
</dbReference>
<dbReference type="HOGENOM" id="CLU_037628_3_0_9"/>
<feature type="domain" description="Periplasmic binding protein" evidence="3">
    <location>
        <begin position="67"/>
        <end position="326"/>
    </location>
</feature>
<evidence type="ECO:0000313" key="5">
    <source>
        <dbReference type="Proteomes" id="UP000013085"/>
    </source>
</evidence>
<dbReference type="InterPro" id="IPR028082">
    <property type="entry name" value="Peripla_BP_I"/>
</dbReference>
<protein>
    <submittedName>
        <fullName evidence="4">Rhamnose transport system substrate-binding protein</fullName>
    </submittedName>
</protein>
<dbReference type="InterPro" id="IPR050555">
    <property type="entry name" value="Bact_Solute-Bind_Prot2"/>
</dbReference>
<dbReference type="PANTHER" id="PTHR30036:SF8">
    <property type="entry name" value="ABC-TYPE SUGAR TRANSPORT SYSTEM PERIPLASMIC COMPONENT-LIKE PROTEIN"/>
    <property type="match status" value="1"/>
</dbReference>
<sequence length="375" mass="39694">MKKRTLSLMLAAAMVLGSLTGCGTGQKEDSKETAAVTEAAKAGEDAAAAAALEAGTQAEDGEKRVYAFVSKTAADPIFLLMFDGYKAACDRLGVEAVYRGADQPTAEKEIEIITQLIAQNVDAITVIGADFNALQPILKQAMSQKIAVNSVDTAVNPESRQVHVEQCSIDEVGRAQMQSALAICGGPGSSGKIGILSANPESQLHADWCKAMLLEVEEHPEDYKNIEVLDIAYGDDLPDKSTSEAQAMLQNNPDLKAIISPTTVGILAAAKVIQDQGSDCKVTGVGLPSEMAPYIENGICYDAYLWNPLDQGALGAYSAHALVTGAATGRVGDIVDAGDLGKFTIEEYYDGGTQVLLGEPLRFDKDNIAQWKDKF</sequence>
<accession>A0A0E2HA18</accession>
<dbReference type="GeneID" id="57963389"/>
<dbReference type="Gene3D" id="3.40.50.2300">
    <property type="match status" value="2"/>
</dbReference>
<organism evidence="4 5">
    <name type="scientific">[Clostridium] clostridioforme 90A8</name>
    <dbReference type="NCBI Taxonomy" id="999408"/>
    <lineage>
        <taxon>Bacteria</taxon>
        <taxon>Bacillati</taxon>
        <taxon>Bacillota</taxon>
        <taxon>Clostridia</taxon>
        <taxon>Lachnospirales</taxon>
        <taxon>Lachnospiraceae</taxon>
        <taxon>Enterocloster</taxon>
    </lineage>
</organism>
<dbReference type="RefSeq" id="WP_002595936.1">
    <property type="nucleotide sequence ID" value="NZ_KB851021.1"/>
</dbReference>
<dbReference type="AlphaFoldDB" id="A0A0E2HA18"/>
<name>A0A0E2HA18_9FIRM</name>
<dbReference type="SUPFAM" id="SSF53822">
    <property type="entry name" value="Periplasmic binding protein-like I"/>
    <property type="match status" value="1"/>
</dbReference>
<dbReference type="InterPro" id="IPR025997">
    <property type="entry name" value="SBP_2_dom"/>
</dbReference>
<dbReference type="GO" id="GO:0030246">
    <property type="term" value="F:carbohydrate binding"/>
    <property type="evidence" value="ECO:0007669"/>
    <property type="project" value="TreeGrafter"/>
</dbReference>
<gene>
    <name evidence="4" type="ORF">HMPREF1090_02685</name>
</gene>
<keyword evidence="2" id="KW-0732">Signal</keyword>
<reference evidence="4 5" key="1">
    <citation type="submission" date="2013-01" db="EMBL/GenBank/DDBJ databases">
        <title>The Genome Sequence of Clostridium clostridioforme 90A8.</title>
        <authorList>
            <consortium name="The Broad Institute Genome Sequencing Platform"/>
            <person name="Earl A."/>
            <person name="Ward D."/>
            <person name="Feldgarden M."/>
            <person name="Gevers D."/>
            <person name="Courvalin P."/>
            <person name="Lambert T."/>
            <person name="Walker B."/>
            <person name="Young S.K."/>
            <person name="Zeng Q."/>
            <person name="Gargeya S."/>
            <person name="Fitzgerald M."/>
            <person name="Haas B."/>
            <person name="Abouelleil A."/>
            <person name="Alvarado L."/>
            <person name="Arachchi H.M."/>
            <person name="Berlin A.M."/>
            <person name="Chapman S.B."/>
            <person name="Dewar J."/>
            <person name="Goldberg J."/>
            <person name="Griggs A."/>
            <person name="Gujja S."/>
            <person name="Hansen M."/>
            <person name="Howarth C."/>
            <person name="Imamovic A."/>
            <person name="Larimer J."/>
            <person name="McCowan C."/>
            <person name="Murphy C."/>
            <person name="Neiman D."/>
            <person name="Pearson M."/>
            <person name="Priest M."/>
            <person name="Roberts A."/>
            <person name="Saif S."/>
            <person name="Shea T."/>
            <person name="Sisk P."/>
            <person name="Sykes S."/>
            <person name="Wortman J."/>
            <person name="Nusbaum C."/>
            <person name="Birren B."/>
        </authorList>
    </citation>
    <scope>NUCLEOTIDE SEQUENCE [LARGE SCALE GENOMIC DNA]</scope>
    <source>
        <strain evidence="4 5">90A8</strain>
    </source>
</reference>
<evidence type="ECO:0000256" key="2">
    <source>
        <dbReference type="SAM" id="SignalP"/>
    </source>
</evidence>
<dbReference type="PANTHER" id="PTHR30036">
    <property type="entry name" value="D-XYLOSE-BINDING PERIPLASMIC PROTEIN"/>
    <property type="match status" value="1"/>
</dbReference>
<evidence type="ECO:0000259" key="3">
    <source>
        <dbReference type="Pfam" id="PF13407"/>
    </source>
</evidence>
<evidence type="ECO:0000256" key="1">
    <source>
        <dbReference type="ARBA" id="ARBA00004196"/>
    </source>
</evidence>
<dbReference type="PROSITE" id="PS51257">
    <property type="entry name" value="PROKAR_LIPOPROTEIN"/>
    <property type="match status" value="1"/>
</dbReference>
<feature type="chain" id="PRO_5038375677" evidence="2">
    <location>
        <begin position="24"/>
        <end position="375"/>
    </location>
</feature>
<evidence type="ECO:0000313" key="4">
    <source>
        <dbReference type="EMBL" id="ENZ13790.1"/>
    </source>
</evidence>
<feature type="signal peptide" evidence="2">
    <location>
        <begin position="1"/>
        <end position="23"/>
    </location>
</feature>
<dbReference type="GO" id="GO:0030288">
    <property type="term" value="C:outer membrane-bounded periplasmic space"/>
    <property type="evidence" value="ECO:0007669"/>
    <property type="project" value="TreeGrafter"/>
</dbReference>
<proteinExistence type="predicted"/>